<name>A0ACC2TNG3_9FUNG</name>
<accession>A0ACC2TNG3</accession>
<comment type="caution">
    <text evidence="1">The sequence shown here is derived from an EMBL/GenBank/DDBJ whole genome shotgun (WGS) entry which is preliminary data.</text>
</comment>
<dbReference type="EMBL" id="QTSX02002332">
    <property type="protein sequence ID" value="KAJ9076036.1"/>
    <property type="molecule type" value="Genomic_DNA"/>
</dbReference>
<proteinExistence type="predicted"/>
<gene>
    <name evidence="1" type="ORF">DSO57_1030010</name>
</gene>
<organism evidence="1 2">
    <name type="scientific">Entomophthora muscae</name>
    <dbReference type="NCBI Taxonomy" id="34485"/>
    <lineage>
        <taxon>Eukaryota</taxon>
        <taxon>Fungi</taxon>
        <taxon>Fungi incertae sedis</taxon>
        <taxon>Zoopagomycota</taxon>
        <taxon>Entomophthoromycotina</taxon>
        <taxon>Entomophthoromycetes</taxon>
        <taxon>Entomophthorales</taxon>
        <taxon>Entomophthoraceae</taxon>
        <taxon>Entomophthora</taxon>
    </lineage>
</organism>
<evidence type="ECO:0000313" key="1">
    <source>
        <dbReference type="EMBL" id="KAJ9076036.1"/>
    </source>
</evidence>
<keyword evidence="2" id="KW-1185">Reference proteome</keyword>
<sequence>MSYKVNLDKEASELTQDAFDAEDPKWEKDVSGRRAMILAIFAAITFSIGTDFSSNSLNSLERELTEHLGLTPKQFGAAQATTQLVATWMSLVGGAVLDRFGTAPTAMASSFVVLVGSILVAISTHIYSFRLLLVGRLLNGMTSGVLLAAQGTILAHTFSGTFISTAVGVQLASSKLAAFLAQGTMASVAKAGFYGNGFWLAAGLCLFSFLSTCFYAVASTAPVPTRQPLNLRRILLLPTGFWIVPFSVLVMGGIAKSFPGDLPSLLGSRFGMEDEDAAWVSAFSLAIPIFASPFLGGFIDRVGMRSHGLILSAILYIVSFLLLHLTKSSPFLSLTFFSLASTHSLIVLNSSISLVLPPELVGLGMGVRQVTYVLGSALIYLITGQVKQGSSSYGMMRVYIIAACLSFVLSLVYLLYSKRIFNILDVPAKHRPLLNELHRFQLPALKSIADLDSTQLAHKLFASFLLALIVATWALFIVSLF</sequence>
<protein>
    <submittedName>
        <fullName evidence="1">Uncharacterized protein</fullName>
    </submittedName>
</protein>
<evidence type="ECO:0000313" key="2">
    <source>
        <dbReference type="Proteomes" id="UP001165960"/>
    </source>
</evidence>
<reference evidence="1" key="1">
    <citation type="submission" date="2022-04" db="EMBL/GenBank/DDBJ databases">
        <title>Genome of the entomopathogenic fungus Entomophthora muscae.</title>
        <authorList>
            <person name="Elya C."/>
            <person name="Lovett B.R."/>
            <person name="Lee E."/>
            <person name="Macias A.M."/>
            <person name="Hajek A.E."/>
            <person name="De Bivort B.L."/>
            <person name="Kasson M.T."/>
            <person name="De Fine Licht H.H."/>
            <person name="Stajich J.E."/>
        </authorList>
    </citation>
    <scope>NUCLEOTIDE SEQUENCE</scope>
    <source>
        <strain evidence="1">Berkeley</strain>
    </source>
</reference>
<dbReference type="Proteomes" id="UP001165960">
    <property type="component" value="Unassembled WGS sequence"/>
</dbReference>